<reference evidence="1 3" key="1">
    <citation type="submission" date="2016-07" db="EMBL/GenBank/DDBJ databases">
        <authorList>
            <person name="Jeong J.-J."/>
            <person name="Kim D.W."/>
            <person name="Sang M.K."/>
            <person name="Choi I.-G."/>
            <person name="Kim K.D."/>
        </authorList>
    </citation>
    <scope>NUCLEOTIDE SEQUENCE [LARGE SCALE GENOMIC DNA]</scope>
    <source>
        <strain evidence="1 3">C-26</strain>
    </source>
</reference>
<dbReference type="Proteomes" id="UP000184069">
    <property type="component" value="Unassembled WGS sequence"/>
</dbReference>
<dbReference type="AlphaFoldDB" id="A0A1M7B045"/>
<sequence>MSKKIETEITIHASPETIWKILLNFHEYPNWNPFITEIQGSVEVGNQIQVKIKPQGGKTMIFKPIILSKKENKELKWLGKLLFKGIFDGEHHFELIDNKNGTTQFIQSEKFSGLLVPFFNFENTANSFHMMNQKLKELAEKS</sequence>
<dbReference type="STRING" id="1423959.SAMN05444407_104182"/>
<dbReference type="CDD" id="cd07822">
    <property type="entry name" value="SRPBCC_4"/>
    <property type="match status" value="1"/>
</dbReference>
<dbReference type="Proteomes" id="UP000093508">
    <property type="component" value="Unassembled WGS sequence"/>
</dbReference>
<evidence type="ECO:0000313" key="1">
    <source>
        <dbReference type="EMBL" id="OCA79335.1"/>
    </source>
</evidence>
<evidence type="ECO:0000313" key="2">
    <source>
        <dbReference type="EMBL" id="SHL48324.1"/>
    </source>
</evidence>
<evidence type="ECO:0000313" key="4">
    <source>
        <dbReference type="Proteomes" id="UP000184069"/>
    </source>
</evidence>
<dbReference type="RefSeq" id="WP_066693906.1">
    <property type="nucleotide sequence ID" value="NZ_FRBM01000004.1"/>
</dbReference>
<proteinExistence type="predicted"/>
<evidence type="ECO:0000313" key="3">
    <source>
        <dbReference type="Proteomes" id="UP000093508"/>
    </source>
</evidence>
<name>A0A1M7B045_9FLAO</name>
<dbReference type="EMBL" id="FRBM01000004">
    <property type="protein sequence ID" value="SHL48324.1"/>
    <property type="molecule type" value="Genomic_DNA"/>
</dbReference>
<dbReference type="SUPFAM" id="SSF55961">
    <property type="entry name" value="Bet v1-like"/>
    <property type="match status" value="1"/>
</dbReference>
<keyword evidence="3" id="KW-1185">Reference proteome</keyword>
<dbReference type="InterPro" id="IPR019587">
    <property type="entry name" value="Polyketide_cyclase/dehydratase"/>
</dbReference>
<reference evidence="2 4" key="2">
    <citation type="submission" date="2016-11" db="EMBL/GenBank/DDBJ databases">
        <authorList>
            <person name="Jaros S."/>
            <person name="Januszkiewicz K."/>
            <person name="Wedrychowicz H."/>
        </authorList>
    </citation>
    <scope>NUCLEOTIDE SEQUENCE [LARGE SCALE GENOMIC DNA]</scope>
    <source>
        <strain evidence="2 4">DSM 27621</strain>
    </source>
</reference>
<dbReference type="InterPro" id="IPR023393">
    <property type="entry name" value="START-like_dom_sf"/>
</dbReference>
<dbReference type="OrthoDB" id="191189at2"/>
<organism evidence="2 4">
    <name type="scientific">Chryseobacterium contaminans</name>
    <dbReference type="NCBI Taxonomy" id="1423959"/>
    <lineage>
        <taxon>Bacteria</taxon>
        <taxon>Pseudomonadati</taxon>
        <taxon>Bacteroidota</taxon>
        <taxon>Flavobacteriia</taxon>
        <taxon>Flavobacteriales</taxon>
        <taxon>Weeksellaceae</taxon>
        <taxon>Chryseobacterium group</taxon>
        <taxon>Chryseobacterium</taxon>
    </lineage>
</organism>
<dbReference type="EMBL" id="MAYF01000093">
    <property type="protein sequence ID" value="OCA79335.1"/>
    <property type="molecule type" value="Genomic_DNA"/>
</dbReference>
<dbReference type="PANTHER" id="PTHR36166:SF1">
    <property type="entry name" value="SRPBCC DOMAIN-CONTAINING PROTEIN"/>
    <property type="match status" value="1"/>
</dbReference>
<dbReference type="PANTHER" id="PTHR36166">
    <property type="entry name" value="CHROMOSOME 9, WHOLE GENOME SHOTGUN SEQUENCE"/>
    <property type="match status" value="1"/>
</dbReference>
<dbReference type="Pfam" id="PF10604">
    <property type="entry name" value="Polyketide_cyc2"/>
    <property type="match status" value="1"/>
</dbReference>
<protein>
    <submittedName>
        <fullName evidence="1">Polyketide cyclase</fullName>
    </submittedName>
</protein>
<accession>A0A1M7B045</accession>
<dbReference type="Gene3D" id="3.30.530.20">
    <property type="match status" value="1"/>
</dbReference>
<gene>
    <name evidence="1" type="ORF">BBH99_19280</name>
    <name evidence="2" type="ORF">SAMN05444407_104182</name>
</gene>